<evidence type="ECO:0000313" key="3">
    <source>
        <dbReference type="Proteomes" id="UP000827549"/>
    </source>
</evidence>
<dbReference type="GeneID" id="87811218"/>
<evidence type="ECO:0000313" key="2">
    <source>
        <dbReference type="EMBL" id="WOO84531.1"/>
    </source>
</evidence>
<accession>A0AAF0YGS2</accession>
<evidence type="ECO:0000256" key="1">
    <source>
        <dbReference type="SAM" id="MobiDB-lite"/>
    </source>
</evidence>
<dbReference type="RefSeq" id="XP_062630557.1">
    <property type="nucleotide sequence ID" value="XM_062774573.1"/>
</dbReference>
<dbReference type="AlphaFoldDB" id="A0AAF0YGS2"/>
<gene>
    <name evidence="2" type="ORF">LOC62_06G008048</name>
</gene>
<protein>
    <submittedName>
        <fullName evidence="2">Uncharacterized protein</fullName>
    </submittedName>
</protein>
<reference evidence="2" key="1">
    <citation type="submission" date="2023-10" db="EMBL/GenBank/DDBJ databases">
        <authorList>
            <person name="Noh H."/>
        </authorList>
    </citation>
    <scope>NUCLEOTIDE SEQUENCE</scope>
    <source>
        <strain evidence="2">DUCC4014</strain>
    </source>
</reference>
<proteinExistence type="predicted"/>
<feature type="region of interest" description="Disordered" evidence="1">
    <location>
        <begin position="1"/>
        <end position="44"/>
    </location>
</feature>
<name>A0AAF0YGS2_9TREE</name>
<organism evidence="2 3">
    <name type="scientific">Vanrija pseudolonga</name>
    <dbReference type="NCBI Taxonomy" id="143232"/>
    <lineage>
        <taxon>Eukaryota</taxon>
        <taxon>Fungi</taxon>
        <taxon>Dikarya</taxon>
        <taxon>Basidiomycota</taxon>
        <taxon>Agaricomycotina</taxon>
        <taxon>Tremellomycetes</taxon>
        <taxon>Trichosporonales</taxon>
        <taxon>Trichosporonaceae</taxon>
        <taxon>Vanrija</taxon>
    </lineage>
</organism>
<keyword evidence="3" id="KW-1185">Reference proteome</keyword>
<dbReference type="EMBL" id="CP086719">
    <property type="protein sequence ID" value="WOO84531.1"/>
    <property type="molecule type" value="Genomic_DNA"/>
</dbReference>
<sequence>MPRLPSDLVSTSDVKPRAPVRSSAKHGTDTLKAEVSTTKPGDSGDGVLHLMGLDDVTVVLSHHLALATVGTEHDVANLCGLCVSLGPNGLREAVTALAATELVQPTPAQMTALEVFM</sequence>
<dbReference type="Proteomes" id="UP000827549">
    <property type="component" value="Chromosome 6"/>
</dbReference>